<evidence type="ECO:0000313" key="2">
    <source>
        <dbReference type="EMBL" id="KAK2610284.1"/>
    </source>
</evidence>
<dbReference type="AlphaFoldDB" id="A0AAD9W570"/>
<sequence length="327" mass="36307">MGPADRDSDPGPRAPQPHRSAELPRSTGKTPVDAPFLLVLDIIERRPEQICGDKTRLMICTRVYTTCRTFRLLAQEILSHPPGPPWNARIDSQGPGFPSPAALIHAVLAQDFGPLLSSTACFTAAERRRMRWFLSLNGDVTRPFRRLPWAPDAALRAVYLHPGASWRDISVTFAGGPPVTHLEVIKSYSSEDFNEDGRDHVEHLSVDLSTTGFLTMGLLYDLLLCGGSVGDESAATFGRETGSWELLLGRRLRSYDLLVEYECFIPDDDELVDSGSEAARSAILYVRGGTVEVDDQDRQFAETEDDDIEWEPEMLGDLPRIRLATIL</sequence>
<evidence type="ECO:0000313" key="3">
    <source>
        <dbReference type="Proteomes" id="UP001265746"/>
    </source>
</evidence>
<protein>
    <submittedName>
        <fullName evidence="2">Uncharacterized protein</fullName>
    </submittedName>
</protein>
<keyword evidence="3" id="KW-1185">Reference proteome</keyword>
<proteinExistence type="predicted"/>
<feature type="compositionally biased region" description="Basic and acidic residues" evidence="1">
    <location>
        <begin position="1"/>
        <end position="10"/>
    </location>
</feature>
<reference evidence="2" key="1">
    <citation type="submission" date="2023-06" db="EMBL/GenBank/DDBJ databases">
        <authorList>
            <person name="Noh H."/>
        </authorList>
    </citation>
    <scope>NUCLEOTIDE SEQUENCE</scope>
    <source>
        <strain evidence="2">DUCC20226</strain>
    </source>
</reference>
<name>A0AAD9W570_PHOAM</name>
<accession>A0AAD9W570</accession>
<comment type="caution">
    <text evidence="2">The sequence shown here is derived from an EMBL/GenBank/DDBJ whole genome shotgun (WGS) entry which is preliminary data.</text>
</comment>
<gene>
    <name evidence="2" type="ORF">N8I77_003732</name>
</gene>
<feature type="region of interest" description="Disordered" evidence="1">
    <location>
        <begin position="1"/>
        <end position="29"/>
    </location>
</feature>
<evidence type="ECO:0000256" key="1">
    <source>
        <dbReference type="SAM" id="MobiDB-lite"/>
    </source>
</evidence>
<organism evidence="2 3">
    <name type="scientific">Phomopsis amygdali</name>
    <name type="common">Fusicoccum amygdali</name>
    <dbReference type="NCBI Taxonomy" id="1214568"/>
    <lineage>
        <taxon>Eukaryota</taxon>
        <taxon>Fungi</taxon>
        <taxon>Dikarya</taxon>
        <taxon>Ascomycota</taxon>
        <taxon>Pezizomycotina</taxon>
        <taxon>Sordariomycetes</taxon>
        <taxon>Sordariomycetidae</taxon>
        <taxon>Diaporthales</taxon>
        <taxon>Diaporthaceae</taxon>
        <taxon>Diaporthe</taxon>
    </lineage>
</organism>
<dbReference type="EMBL" id="JAUJFL010000002">
    <property type="protein sequence ID" value="KAK2610284.1"/>
    <property type="molecule type" value="Genomic_DNA"/>
</dbReference>
<dbReference type="Proteomes" id="UP001265746">
    <property type="component" value="Unassembled WGS sequence"/>
</dbReference>